<dbReference type="OrthoDB" id="2381981at2"/>
<dbReference type="Proteomes" id="UP000195437">
    <property type="component" value="Chromosome"/>
</dbReference>
<organism evidence="1 2">
    <name type="scientific">Tumebacillus avium</name>
    <dbReference type="NCBI Taxonomy" id="1903704"/>
    <lineage>
        <taxon>Bacteria</taxon>
        <taxon>Bacillati</taxon>
        <taxon>Bacillota</taxon>
        <taxon>Bacilli</taxon>
        <taxon>Bacillales</taxon>
        <taxon>Alicyclobacillaceae</taxon>
        <taxon>Tumebacillus</taxon>
    </lineage>
</organism>
<dbReference type="RefSeq" id="WP_087458768.1">
    <property type="nucleotide sequence ID" value="NZ_CP021434.1"/>
</dbReference>
<accession>A0A1Y0IVQ8</accession>
<name>A0A1Y0IVQ8_9BACL</name>
<gene>
    <name evidence="1" type="ORF">CBW65_22330</name>
</gene>
<evidence type="ECO:0000313" key="2">
    <source>
        <dbReference type="Proteomes" id="UP000195437"/>
    </source>
</evidence>
<dbReference type="EMBL" id="CP021434">
    <property type="protein sequence ID" value="ARU63424.1"/>
    <property type="molecule type" value="Genomic_DNA"/>
</dbReference>
<reference evidence="2" key="1">
    <citation type="submission" date="2017-05" db="EMBL/GenBank/DDBJ databases">
        <authorList>
            <person name="Sung H."/>
        </authorList>
    </citation>
    <scope>NUCLEOTIDE SEQUENCE [LARGE SCALE GENOMIC DNA]</scope>
    <source>
        <strain evidence="2">AR23208</strain>
    </source>
</reference>
<keyword evidence="2" id="KW-1185">Reference proteome</keyword>
<sequence length="85" mass="9894">MRPISVQVRGLLGREEIERYNDLWEIGKFLEGEGRFDLARKIQREIDLLAEPAVEKLMRYENRTGQTPVVAAPVIIDNRKKDQSK</sequence>
<dbReference type="AlphaFoldDB" id="A0A1Y0IVQ8"/>
<evidence type="ECO:0000313" key="1">
    <source>
        <dbReference type="EMBL" id="ARU63424.1"/>
    </source>
</evidence>
<dbReference type="KEGG" id="tum:CBW65_22330"/>
<proteinExistence type="predicted"/>
<protein>
    <submittedName>
        <fullName evidence="1">Uncharacterized protein</fullName>
    </submittedName>
</protein>